<proteinExistence type="predicted"/>
<feature type="region of interest" description="Disordered" evidence="1">
    <location>
        <begin position="212"/>
        <end position="266"/>
    </location>
</feature>
<dbReference type="Proteomes" id="UP000297777">
    <property type="component" value="Unassembled WGS sequence"/>
</dbReference>
<feature type="compositionally biased region" description="Polar residues" evidence="1">
    <location>
        <begin position="249"/>
        <end position="266"/>
    </location>
</feature>
<evidence type="ECO:0000313" key="2">
    <source>
        <dbReference type="EMBL" id="TGO19309.1"/>
    </source>
</evidence>
<reference evidence="2 3" key="1">
    <citation type="submission" date="2017-12" db="EMBL/GenBank/DDBJ databases">
        <title>Comparative genomics of Botrytis spp.</title>
        <authorList>
            <person name="Valero-Jimenez C.A."/>
            <person name="Tapia P."/>
            <person name="Veloso J."/>
            <person name="Silva-Moreno E."/>
            <person name="Staats M."/>
            <person name="Valdes J.H."/>
            <person name="Van Kan J.A.L."/>
        </authorList>
    </citation>
    <scope>NUCLEOTIDE SEQUENCE [LARGE SCALE GENOMIC DNA]</scope>
    <source>
        <strain evidence="2 3">Bt9001</strain>
    </source>
</reference>
<accession>A0A4Z1F7A6</accession>
<feature type="compositionally biased region" description="Polar residues" evidence="1">
    <location>
        <begin position="227"/>
        <end position="236"/>
    </location>
</feature>
<sequence>MKHQSEQQGQGRRLHVYSVRRESKNVVGNNRVGIVRGDTRQWNVSIPLKDRLSVPDDTPASFYANQKTSAARLSSIPSSEGYSSTVSNETHHRAFEQNSQDENMSYMPTFDITNSDPFRSKFIYQGVLSTAVPISVTRSYGEQEMDPNELDFRSVPKVPTNTPDQIPFCNYMNSPHIETGSWNQSSNLNPNSDLQNFDQSYFVPVPIQTPSAQSLDVNGPPAFHQNFGHNGISNLDNPPDISFSPGTPEHQNSDYGTTDGYSESYY</sequence>
<organism evidence="2 3">
    <name type="scientific">Botrytis tulipae</name>
    <dbReference type="NCBI Taxonomy" id="87230"/>
    <lineage>
        <taxon>Eukaryota</taxon>
        <taxon>Fungi</taxon>
        <taxon>Dikarya</taxon>
        <taxon>Ascomycota</taxon>
        <taxon>Pezizomycotina</taxon>
        <taxon>Leotiomycetes</taxon>
        <taxon>Helotiales</taxon>
        <taxon>Sclerotiniaceae</taxon>
        <taxon>Botrytis</taxon>
    </lineage>
</organism>
<dbReference type="AlphaFoldDB" id="A0A4Z1F7A6"/>
<name>A0A4Z1F7A6_9HELO</name>
<evidence type="ECO:0000313" key="3">
    <source>
        <dbReference type="Proteomes" id="UP000297777"/>
    </source>
</evidence>
<gene>
    <name evidence="2" type="ORF">BTUL_0005g01590</name>
</gene>
<protein>
    <submittedName>
        <fullName evidence="2">Uncharacterized protein</fullName>
    </submittedName>
</protein>
<keyword evidence="3" id="KW-1185">Reference proteome</keyword>
<evidence type="ECO:0000256" key="1">
    <source>
        <dbReference type="SAM" id="MobiDB-lite"/>
    </source>
</evidence>
<comment type="caution">
    <text evidence="2">The sequence shown here is derived from an EMBL/GenBank/DDBJ whole genome shotgun (WGS) entry which is preliminary data.</text>
</comment>
<dbReference type="EMBL" id="PQXH01000005">
    <property type="protein sequence ID" value="TGO19309.1"/>
    <property type="molecule type" value="Genomic_DNA"/>
</dbReference>
<dbReference type="OrthoDB" id="5344325at2759"/>